<dbReference type="InterPro" id="IPR036640">
    <property type="entry name" value="ABC1_TM_sf"/>
</dbReference>
<evidence type="ECO:0000256" key="4">
    <source>
        <dbReference type="ARBA" id="ARBA00022989"/>
    </source>
</evidence>
<gene>
    <name evidence="7" type="ORF">TCE0_044f16849</name>
</gene>
<dbReference type="SUPFAM" id="SSF90123">
    <property type="entry name" value="ABC transporter transmembrane region"/>
    <property type="match status" value="1"/>
</dbReference>
<dbReference type="Gene3D" id="1.20.1560.10">
    <property type="entry name" value="ABC transporter type 1, transmembrane domain"/>
    <property type="match status" value="1"/>
</dbReference>
<evidence type="ECO:0000256" key="3">
    <source>
        <dbReference type="ARBA" id="ARBA00022840"/>
    </source>
</evidence>
<dbReference type="InterPro" id="IPR050173">
    <property type="entry name" value="ABC_transporter_C-like"/>
</dbReference>
<keyword evidence="1" id="KW-0812">Transmembrane</keyword>
<evidence type="ECO:0000313" key="7">
    <source>
        <dbReference type="EMBL" id="GAM42663.1"/>
    </source>
</evidence>
<name>A0A478ECW2_TALPI</name>
<dbReference type="PANTHER" id="PTHR24223:SF399">
    <property type="entry name" value="ABC TRANSPORTER ATNG"/>
    <property type="match status" value="1"/>
</dbReference>
<dbReference type="GO" id="GO:0016020">
    <property type="term" value="C:membrane"/>
    <property type="evidence" value="ECO:0007669"/>
    <property type="project" value="InterPro"/>
</dbReference>
<evidence type="ECO:0000256" key="6">
    <source>
        <dbReference type="SAM" id="SignalP"/>
    </source>
</evidence>
<dbReference type="PANTHER" id="PTHR24223">
    <property type="entry name" value="ATP-BINDING CASSETTE SUB-FAMILY C"/>
    <property type="match status" value="1"/>
</dbReference>
<accession>A0A478ECW2</accession>
<dbReference type="AlphaFoldDB" id="A0A478ECW2"/>
<reference evidence="8" key="1">
    <citation type="journal article" date="2015" name="Genome Announc.">
        <title>Draft genome sequence of Talaromyces cellulolyticus strain Y-94, a source of lignocellulosic biomass-degrading enzymes.</title>
        <authorList>
            <person name="Fujii T."/>
            <person name="Koike H."/>
            <person name="Sawayama S."/>
            <person name="Yano S."/>
            <person name="Inoue H."/>
        </authorList>
    </citation>
    <scope>NUCLEOTIDE SEQUENCE [LARGE SCALE GENOMIC DNA]</scope>
    <source>
        <strain evidence="8">Y-94</strain>
    </source>
</reference>
<keyword evidence="8" id="KW-1185">Reference proteome</keyword>
<keyword evidence="6" id="KW-0732">Signal</keyword>
<feature type="chain" id="PRO_5019714025" evidence="6">
    <location>
        <begin position="19"/>
        <end position="186"/>
    </location>
</feature>
<dbReference type="EMBL" id="DF933840">
    <property type="protein sequence ID" value="GAM42663.1"/>
    <property type="molecule type" value="Genomic_DNA"/>
</dbReference>
<keyword evidence="4" id="KW-1133">Transmembrane helix</keyword>
<dbReference type="GO" id="GO:0005524">
    <property type="term" value="F:ATP binding"/>
    <property type="evidence" value="ECO:0007669"/>
    <property type="project" value="UniProtKB-KW"/>
</dbReference>
<keyword evidence="2" id="KW-0547">Nucleotide-binding</keyword>
<protein>
    <submittedName>
        <fullName evidence="7">ABC transporter</fullName>
    </submittedName>
</protein>
<dbReference type="Gene3D" id="3.40.50.300">
    <property type="entry name" value="P-loop containing nucleotide triphosphate hydrolases"/>
    <property type="match status" value="1"/>
</dbReference>
<evidence type="ECO:0000256" key="1">
    <source>
        <dbReference type="ARBA" id="ARBA00022692"/>
    </source>
</evidence>
<dbReference type="SUPFAM" id="SSF52540">
    <property type="entry name" value="P-loop containing nucleoside triphosphate hydrolases"/>
    <property type="match status" value="1"/>
</dbReference>
<evidence type="ECO:0000256" key="5">
    <source>
        <dbReference type="ARBA" id="ARBA00023136"/>
    </source>
</evidence>
<dbReference type="Proteomes" id="UP000053095">
    <property type="component" value="Unassembled WGS sequence"/>
</dbReference>
<dbReference type="InterPro" id="IPR027417">
    <property type="entry name" value="P-loop_NTPase"/>
</dbReference>
<organism evidence="7 8">
    <name type="scientific">Talaromyces pinophilus</name>
    <name type="common">Penicillium pinophilum</name>
    <dbReference type="NCBI Taxonomy" id="128442"/>
    <lineage>
        <taxon>Eukaryota</taxon>
        <taxon>Fungi</taxon>
        <taxon>Dikarya</taxon>
        <taxon>Ascomycota</taxon>
        <taxon>Pezizomycotina</taxon>
        <taxon>Eurotiomycetes</taxon>
        <taxon>Eurotiomycetidae</taxon>
        <taxon>Eurotiales</taxon>
        <taxon>Trichocomaceae</taxon>
        <taxon>Talaromyces</taxon>
        <taxon>Talaromyces sect. Talaromyces</taxon>
    </lineage>
</organism>
<keyword evidence="5" id="KW-0472">Membrane</keyword>
<keyword evidence="3" id="KW-0067">ATP-binding</keyword>
<dbReference type="GO" id="GO:0042626">
    <property type="term" value="F:ATPase-coupled transmembrane transporter activity"/>
    <property type="evidence" value="ECO:0007669"/>
    <property type="project" value="TreeGrafter"/>
</dbReference>
<feature type="signal peptide" evidence="6">
    <location>
        <begin position="1"/>
        <end position="18"/>
    </location>
</feature>
<evidence type="ECO:0000256" key="2">
    <source>
        <dbReference type="ARBA" id="ARBA00022741"/>
    </source>
</evidence>
<evidence type="ECO:0000313" key="8">
    <source>
        <dbReference type="Proteomes" id="UP000053095"/>
    </source>
</evidence>
<sequence length="186" mass="20185">MAVLVVLLVIIAVKTKRGNTADAASMGVALTNVMTFSQVLMNLVTSWTQMETSLAAIARIKSFAEETKLEKTTSKFTQLPPGWPSVGHIEIKNLTAKYQHSPRLVLQHISLIIPGCKKVAICGRSGRPISKGIQVQPVVLALNILGDLQIGHIFDSTAIELVLIGDSSIEPFKNSTRARRKLGDLM</sequence>
<proteinExistence type="predicted"/>